<dbReference type="PROSITE" id="PS50865">
    <property type="entry name" value="ZF_MYND_2"/>
    <property type="match status" value="1"/>
</dbReference>
<dbReference type="Pfam" id="PF01753">
    <property type="entry name" value="zf-MYND"/>
    <property type="match status" value="1"/>
</dbReference>
<dbReference type="EMBL" id="KZ805397">
    <property type="protein sequence ID" value="PVH99201.1"/>
    <property type="molecule type" value="Genomic_DNA"/>
</dbReference>
<feature type="domain" description="MYND-type" evidence="5">
    <location>
        <begin position="7"/>
        <end position="44"/>
    </location>
</feature>
<name>A0A2V1DMX4_9PLEO</name>
<proteinExistence type="predicted"/>
<evidence type="ECO:0000256" key="3">
    <source>
        <dbReference type="ARBA" id="ARBA00022833"/>
    </source>
</evidence>
<keyword evidence="7" id="KW-1185">Reference proteome</keyword>
<sequence length="334" mass="38520">MITGCSREHCTQQENLSRCSRCLVVQYCSPAHQKEDWSSHKSICAKLKKAQDVVDKEEAELRAHPGDMWMSANPFEDHEGMFWSISETRPYMRARYGVVDIQMTMDTQLAISAALSNIMDMLRLCRGDNMGVRDIAPGLFLRLHRDQECYDFVKWWARVYSGEESKTYDWGDMSQPYLSIHNADVFEDVNLFDCGEYSEISTLLPIMLIKIRLLLDLRMLHATPLYQRSNMRLGTDVIRNNATLLATQDRTPQIAEVEKQIQQLYDAGCKANKQTWLAVMNPEPIVKRPRPMMITPGGVDDLHLNLLYNYKAWGETRGATEVLEEFVRRNAGRK</sequence>
<evidence type="ECO:0000259" key="5">
    <source>
        <dbReference type="PROSITE" id="PS50865"/>
    </source>
</evidence>
<reference evidence="6 7" key="1">
    <citation type="journal article" date="2018" name="Sci. Rep.">
        <title>Comparative genomics provides insights into the lifestyle and reveals functional heterogeneity of dark septate endophytic fungi.</title>
        <authorList>
            <person name="Knapp D.G."/>
            <person name="Nemeth J.B."/>
            <person name="Barry K."/>
            <person name="Hainaut M."/>
            <person name="Henrissat B."/>
            <person name="Johnson J."/>
            <person name="Kuo A."/>
            <person name="Lim J.H.P."/>
            <person name="Lipzen A."/>
            <person name="Nolan M."/>
            <person name="Ohm R.A."/>
            <person name="Tamas L."/>
            <person name="Grigoriev I.V."/>
            <person name="Spatafora J.W."/>
            <person name="Nagy L.G."/>
            <person name="Kovacs G.M."/>
        </authorList>
    </citation>
    <scope>NUCLEOTIDE SEQUENCE [LARGE SCALE GENOMIC DNA]</scope>
    <source>
        <strain evidence="6 7">DSE2036</strain>
    </source>
</reference>
<evidence type="ECO:0000256" key="2">
    <source>
        <dbReference type="ARBA" id="ARBA00022771"/>
    </source>
</evidence>
<organism evidence="6 7">
    <name type="scientific">Periconia macrospinosa</name>
    <dbReference type="NCBI Taxonomy" id="97972"/>
    <lineage>
        <taxon>Eukaryota</taxon>
        <taxon>Fungi</taxon>
        <taxon>Dikarya</taxon>
        <taxon>Ascomycota</taxon>
        <taxon>Pezizomycotina</taxon>
        <taxon>Dothideomycetes</taxon>
        <taxon>Pleosporomycetidae</taxon>
        <taxon>Pleosporales</taxon>
        <taxon>Massarineae</taxon>
        <taxon>Periconiaceae</taxon>
        <taxon>Periconia</taxon>
    </lineage>
</organism>
<gene>
    <name evidence="6" type="ORF">DM02DRAFT_594753</name>
</gene>
<dbReference type="InterPro" id="IPR002893">
    <property type="entry name" value="Znf_MYND"/>
</dbReference>
<dbReference type="STRING" id="97972.A0A2V1DMX4"/>
<keyword evidence="3" id="KW-0862">Zinc</keyword>
<evidence type="ECO:0000256" key="1">
    <source>
        <dbReference type="ARBA" id="ARBA00022723"/>
    </source>
</evidence>
<dbReference type="GO" id="GO:0008270">
    <property type="term" value="F:zinc ion binding"/>
    <property type="evidence" value="ECO:0007669"/>
    <property type="project" value="UniProtKB-KW"/>
</dbReference>
<keyword evidence="1" id="KW-0479">Metal-binding</keyword>
<accession>A0A2V1DMX4</accession>
<dbReference type="Gene3D" id="6.10.140.2220">
    <property type="match status" value="1"/>
</dbReference>
<dbReference type="Proteomes" id="UP000244855">
    <property type="component" value="Unassembled WGS sequence"/>
</dbReference>
<evidence type="ECO:0000313" key="7">
    <source>
        <dbReference type="Proteomes" id="UP000244855"/>
    </source>
</evidence>
<protein>
    <recommendedName>
        <fullName evidence="5">MYND-type domain-containing protein</fullName>
    </recommendedName>
</protein>
<dbReference type="AlphaFoldDB" id="A0A2V1DMX4"/>
<evidence type="ECO:0000313" key="6">
    <source>
        <dbReference type="EMBL" id="PVH99201.1"/>
    </source>
</evidence>
<keyword evidence="2 4" id="KW-0863">Zinc-finger</keyword>
<dbReference type="SUPFAM" id="SSF144232">
    <property type="entry name" value="HIT/MYND zinc finger-like"/>
    <property type="match status" value="1"/>
</dbReference>
<dbReference type="OrthoDB" id="5952526at2759"/>
<evidence type="ECO:0000256" key="4">
    <source>
        <dbReference type="PROSITE-ProRule" id="PRU00134"/>
    </source>
</evidence>